<accession>A0A497WUI8</accession>
<comment type="caution">
    <text evidence="1">The sequence shown here is derived from an EMBL/GenBank/DDBJ whole genome shotgun (WGS) entry which is preliminary data.</text>
</comment>
<evidence type="ECO:0000313" key="2">
    <source>
        <dbReference type="Proteomes" id="UP000269157"/>
    </source>
</evidence>
<keyword evidence="2" id="KW-1185">Reference proteome</keyword>
<reference evidence="1 2" key="1">
    <citation type="submission" date="2018-10" db="EMBL/GenBank/DDBJ databases">
        <title>Genomic Encyclopedia of Archaeal and Bacterial Type Strains, Phase II (KMG-II): from individual species to whole genera.</title>
        <authorList>
            <person name="Goeker M."/>
        </authorList>
    </citation>
    <scope>NUCLEOTIDE SEQUENCE [LARGE SCALE GENOMIC DNA]</scope>
    <source>
        <strain evidence="1 2">DSM 29466</strain>
    </source>
</reference>
<dbReference type="SUPFAM" id="SSF54909">
    <property type="entry name" value="Dimeric alpha+beta barrel"/>
    <property type="match status" value="1"/>
</dbReference>
<organism evidence="1 2">
    <name type="scientific">Litoreibacter meonggei</name>
    <dbReference type="NCBI Taxonomy" id="1049199"/>
    <lineage>
        <taxon>Bacteria</taxon>
        <taxon>Pseudomonadati</taxon>
        <taxon>Pseudomonadota</taxon>
        <taxon>Alphaproteobacteria</taxon>
        <taxon>Rhodobacterales</taxon>
        <taxon>Roseobacteraceae</taxon>
        <taxon>Litoreibacter</taxon>
    </lineage>
</organism>
<protein>
    <recommendedName>
        <fullName evidence="3">Antibiotic biosynthesis monooxygenase</fullName>
    </recommendedName>
</protein>
<dbReference type="Proteomes" id="UP000269157">
    <property type="component" value="Unassembled WGS sequence"/>
</dbReference>
<sequence length="88" mass="9759">MIVQHQVADFAAWKSVFDGALSTRQSVGETAFEILQNPADPNSVTVIFEWDTLDRARAFAADPALKNGMRAAGVISVPEFTFYRFEGY</sequence>
<dbReference type="OrthoDB" id="7726846at2"/>
<evidence type="ECO:0008006" key="3">
    <source>
        <dbReference type="Google" id="ProtNLM"/>
    </source>
</evidence>
<name>A0A497WUI8_9RHOB</name>
<dbReference type="AlphaFoldDB" id="A0A497WUI8"/>
<dbReference type="EMBL" id="RCCE01000002">
    <property type="protein sequence ID" value="RLJ59487.1"/>
    <property type="molecule type" value="Genomic_DNA"/>
</dbReference>
<evidence type="ECO:0000313" key="1">
    <source>
        <dbReference type="EMBL" id="RLJ59487.1"/>
    </source>
</evidence>
<gene>
    <name evidence="1" type="ORF">BCF46_1636</name>
</gene>
<dbReference type="RefSeq" id="WP_121023185.1">
    <property type="nucleotide sequence ID" value="NZ_RCCE01000002.1"/>
</dbReference>
<dbReference type="InterPro" id="IPR011008">
    <property type="entry name" value="Dimeric_a/b-barrel"/>
</dbReference>
<proteinExistence type="predicted"/>